<reference evidence="1" key="1">
    <citation type="submission" date="2021-10" db="EMBL/GenBank/DDBJ databases">
        <title>Melipona bicolor Genome sequencing and assembly.</title>
        <authorList>
            <person name="Araujo N.S."/>
            <person name="Arias M.C."/>
        </authorList>
    </citation>
    <scope>NUCLEOTIDE SEQUENCE</scope>
    <source>
        <strain evidence="1">USP_2M_L1-L4_2017</strain>
        <tissue evidence="1">Whole body</tissue>
    </source>
</reference>
<gene>
    <name evidence="1" type="ORF">K0M31_009249</name>
</gene>
<proteinExistence type="predicted"/>
<keyword evidence="2" id="KW-1185">Reference proteome</keyword>
<evidence type="ECO:0000313" key="2">
    <source>
        <dbReference type="Proteomes" id="UP001177670"/>
    </source>
</evidence>
<dbReference type="AlphaFoldDB" id="A0AA40FPA6"/>
<protein>
    <submittedName>
        <fullName evidence="1">Uncharacterized protein</fullName>
    </submittedName>
</protein>
<comment type="caution">
    <text evidence="1">The sequence shown here is derived from an EMBL/GenBank/DDBJ whole genome shotgun (WGS) entry which is preliminary data.</text>
</comment>
<accession>A0AA40FPA6</accession>
<dbReference type="Proteomes" id="UP001177670">
    <property type="component" value="Unassembled WGS sequence"/>
</dbReference>
<evidence type="ECO:0000313" key="1">
    <source>
        <dbReference type="EMBL" id="KAK1122807.1"/>
    </source>
</evidence>
<name>A0AA40FPA6_9HYME</name>
<dbReference type="EMBL" id="JAHYIQ010000022">
    <property type="protein sequence ID" value="KAK1122807.1"/>
    <property type="molecule type" value="Genomic_DNA"/>
</dbReference>
<sequence>MYIINHIHKVTQTSYTVNVETCTRRVHGKIRGFVKSCQAMTILSEYRVAKLLPSCYVETVSVPPKEFLPTNIRTRTTFGGKLISMIEPAAS</sequence>
<organism evidence="1 2">
    <name type="scientific">Melipona bicolor</name>
    <dbReference type="NCBI Taxonomy" id="60889"/>
    <lineage>
        <taxon>Eukaryota</taxon>
        <taxon>Metazoa</taxon>
        <taxon>Ecdysozoa</taxon>
        <taxon>Arthropoda</taxon>
        <taxon>Hexapoda</taxon>
        <taxon>Insecta</taxon>
        <taxon>Pterygota</taxon>
        <taxon>Neoptera</taxon>
        <taxon>Endopterygota</taxon>
        <taxon>Hymenoptera</taxon>
        <taxon>Apocrita</taxon>
        <taxon>Aculeata</taxon>
        <taxon>Apoidea</taxon>
        <taxon>Anthophila</taxon>
        <taxon>Apidae</taxon>
        <taxon>Melipona</taxon>
    </lineage>
</organism>